<evidence type="ECO:0000313" key="2">
    <source>
        <dbReference type="EMBL" id="POR33061.1"/>
    </source>
</evidence>
<comment type="caution">
    <text evidence="2">The sequence shown here is derived from an EMBL/GenBank/DDBJ whole genome shotgun (WGS) entry which is preliminary data.</text>
</comment>
<feature type="non-terminal residue" evidence="2">
    <location>
        <position position="1"/>
    </location>
</feature>
<accession>A0A2S4KSC0</accession>
<proteinExistence type="predicted"/>
<dbReference type="OrthoDB" id="10569434at2759"/>
<dbReference type="AlphaFoldDB" id="A0A2S4KSC0"/>
<gene>
    <name evidence="2" type="ORF">TPAR_06741</name>
</gene>
<evidence type="ECO:0000313" key="3">
    <source>
        <dbReference type="Proteomes" id="UP000237481"/>
    </source>
</evidence>
<feature type="compositionally biased region" description="Basic residues" evidence="1">
    <location>
        <begin position="55"/>
        <end position="67"/>
    </location>
</feature>
<dbReference type="Proteomes" id="UP000237481">
    <property type="component" value="Unassembled WGS sequence"/>
</dbReference>
<protein>
    <submittedName>
        <fullName evidence="2">Uncharacterized protein</fullName>
    </submittedName>
</protein>
<organism evidence="2 3">
    <name type="scientific">Tolypocladium paradoxum</name>
    <dbReference type="NCBI Taxonomy" id="94208"/>
    <lineage>
        <taxon>Eukaryota</taxon>
        <taxon>Fungi</taxon>
        <taxon>Dikarya</taxon>
        <taxon>Ascomycota</taxon>
        <taxon>Pezizomycotina</taxon>
        <taxon>Sordariomycetes</taxon>
        <taxon>Hypocreomycetidae</taxon>
        <taxon>Hypocreales</taxon>
        <taxon>Ophiocordycipitaceae</taxon>
        <taxon>Tolypocladium</taxon>
    </lineage>
</organism>
<name>A0A2S4KSC0_9HYPO</name>
<feature type="region of interest" description="Disordered" evidence="1">
    <location>
        <begin position="32"/>
        <end position="79"/>
    </location>
</feature>
<dbReference type="EMBL" id="PKSG01000750">
    <property type="protein sequence ID" value="POR33061.1"/>
    <property type="molecule type" value="Genomic_DNA"/>
</dbReference>
<sequence length="218" mass="24099">VVNRGSVSPAVPSHCGLKRWARLTTNLTVQQTTARRIRSHGTRPHRQHDAPRGGARLRRHRGRRHGRVPAPQQRQLLGPGPLHLHRGGRGHVHLPGAAVAGPLLEHLYPLAGGYFHQHPVVGVVWPAGQPHRHLVRRRLQLAKRLAARRPVRQVQGRHRLCLSVGAALARVRPRRHLLGAQARGCPRRHGLSPPLVPPQPRLSKWLAAALCQQSAGGR</sequence>
<feature type="compositionally biased region" description="Basic residues" evidence="1">
    <location>
        <begin position="35"/>
        <end position="46"/>
    </location>
</feature>
<reference evidence="2 3" key="1">
    <citation type="submission" date="2018-01" db="EMBL/GenBank/DDBJ databases">
        <title>Harnessing the power of phylogenomics to disentangle the directionality and signatures of interkingdom host jumping in the parasitic fungal genus Tolypocladium.</title>
        <authorList>
            <person name="Quandt C.A."/>
            <person name="Patterson W."/>
            <person name="Spatafora J.W."/>
        </authorList>
    </citation>
    <scope>NUCLEOTIDE SEQUENCE [LARGE SCALE GENOMIC DNA]</scope>
    <source>
        <strain evidence="2 3">NRBC 100945</strain>
    </source>
</reference>
<keyword evidence="3" id="KW-1185">Reference proteome</keyword>
<evidence type="ECO:0000256" key="1">
    <source>
        <dbReference type="SAM" id="MobiDB-lite"/>
    </source>
</evidence>